<accession>A0ABP7L6F9</accession>
<dbReference type="Proteomes" id="UP001501563">
    <property type="component" value="Unassembled WGS sequence"/>
</dbReference>
<name>A0ABP7L6F9_9ACTN</name>
<dbReference type="RefSeq" id="WP_331270214.1">
    <property type="nucleotide sequence ID" value="NZ_BAAAZA010000035.1"/>
</dbReference>
<dbReference type="CDD" id="cd04301">
    <property type="entry name" value="NAT_SF"/>
    <property type="match status" value="1"/>
</dbReference>
<reference evidence="3" key="1">
    <citation type="journal article" date="2019" name="Int. J. Syst. Evol. Microbiol.">
        <title>The Global Catalogue of Microorganisms (GCM) 10K type strain sequencing project: providing services to taxonomists for standard genome sequencing and annotation.</title>
        <authorList>
            <consortium name="The Broad Institute Genomics Platform"/>
            <consortium name="The Broad Institute Genome Sequencing Center for Infectious Disease"/>
            <person name="Wu L."/>
            <person name="Ma J."/>
        </authorList>
    </citation>
    <scope>NUCLEOTIDE SEQUENCE [LARGE SCALE GENOMIC DNA]</scope>
    <source>
        <strain evidence="3">JCM 16578</strain>
    </source>
</reference>
<comment type="caution">
    <text evidence="2">The sequence shown here is derived from an EMBL/GenBank/DDBJ whole genome shotgun (WGS) entry which is preliminary data.</text>
</comment>
<keyword evidence="3" id="KW-1185">Reference proteome</keyword>
<dbReference type="EMBL" id="BAAAZA010000035">
    <property type="protein sequence ID" value="GAA3895817.1"/>
    <property type="molecule type" value="Genomic_DNA"/>
</dbReference>
<gene>
    <name evidence="2" type="ORF">GCM10022207_75030</name>
</gene>
<dbReference type="InterPro" id="IPR000182">
    <property type="entry name" value="GNAT_dom"/>
</dbReference>
<sequence length="266" mass="28209">MNADLLEPSRVDAAARAWGAALLHIAGADPRMRREAGRDETWMVVTGSPAPSVNGVFCLARVPAPDQVELLADRAARTAAQYAGPVSWSVQVRSHPTEAIVRTAATHGLTAQSWEPFMVRDLEAAPQSAPSDSPLRMRAVDGSEADLYAATLGAGFQAPKEIFTPLFTAAVLDAPGITAYLGEIDGIPVATGMGILLDGHIGVFNISTAAAHRKRGYGALITEHVVRQGHHQGARTAYLRASDMAVSMYASLGFTLAEHWTYLTAP</sequence>
<feature type="domain" description="N-acetyltransferase" evidence="1">
    <location>
        <begin position="135"/>
        <end position="266"/>
    </location>
</feature>
<proteinExistence type="predicted"/>
<dbReference type="Gene3D" id="3.40.630.30">
    <property type="match status" value="1"/>
</dbReference>
<dbReference type="SUPFAM" id="SSF55729">
    <property type="entry name" value="Acyl-CoA N-acyltransferases (Nat)"/>
    <property type="match status" value="1"/>
</dbReference>
<dbReference type="PROSITE" id="PS51186">
    <property type="entry name" value="GNAT"/>
    <property type="match status" value="1"/>
</dbReference>
<dbReference type="Pfam" id="PF00583">
    <property type="entry name" value="Acetyltransf_1"/>
    <property type="match status" value="1"/>
</dbReference>
<dbReference type="InterPro" id="IPR016181">
    <property type="entry name" value="Acyl_CoA_acyltransferase"/>
</dbReference>
<organism evidence="2 3">
    <name type="scientific">Streptomyces lannensis</name>
    <dbReference type="NCBI Taxonomy" id="766498"/>
    <lineage>
        <taxon>Bacteria</taxon>
        <taxon>Bacillati</taxon>
        <taxon>Actinomycetota</taxon>
        <taxon>Actinomycetes</taxon>
        <taxon>Kitasatosporales</taxon>
        <taxon>Streptomycetaceae</taxon>
        <taxon>Streptomyces</taxon>
    </lineage>
</organism>
<evidence type="ECO:0000259" key="1">
    <source>
        <dbReference type="PROSITE" id="PS51186"/>
    </source>
</evidence>
<evidence type="ECO:0000313" key="3">
    <source>
        <dbReference type="Proteomes" id="UP001501563"/>
    </source>
</evidence>
<protein>
    <recommendedName>
        <fullName evidence="1">N-acetyltransferase domain-containing protein</fullName>
    </recommendedName>
</protein>
<evidence type="ECO:0000313" key="2">
    <source>
        <dbReference type="EMBL" id="GAA3895817.1"/>
    </source>
</evidence>